<evidence type="ECO:0000256" key="4">
    <source>
        <dbReference type="ARBA" id="ARBA00022723"/>
    </source>
</evidence>
<dbReference type="PANTHER" id="PTHR15710:SF132">
    <property type="entry name" value="E3 UBIQUITIN-PROTEIN LIGASE MPSR1"/>
    <property type="match status" value="1"/>
</dbReference>
<protein>
    <recommendedName>
        <fullName evidence="2">RING-type E3 ubiquitin transferase</fullName>
        <ecNumber evidence="2">2.3.2.27</ecNumber>
    </recommendedName>
</protein>
<organism evidence="11 12">
    <name type="scientific">Acacia crassicarpa</name>
    <name type="common">northern wattle</name>
    <dbReference type="NCBI Taxonomy" id="499986"/>
    <lineage>
        <taxon>Eukaryota</taxon>
        <taxon>Viridiplantae</taxon>
        <taxon>Streptophyta</taxon>
        <taxon>Embryophyta</taxon>
        <taxon>Tracheophyta</taxon>
        <taxon>Spermatophyta</taxon>
        <taxon>Magnoliopsida</taxon>
        <taxon>eudicotyledons</taxon>
        <taxon>Gunneridae</taxon>
        <taxon>Pentapetalae</taxon>
        <taxon>rosids</taxon>
        <taxon>fabids</taxon>
        <taxon>Fabales</taxon>
        <taxon>Fabaceae</taxon>
        <taxon>Caesalpinioideae</taxon>
        <taxon>mimosoid clade</taxon>
        <taxon>Acacieae</taxon>
        <taxon>Acacia</taxon>
    </lineage>
</organism>
<evidence type="ECO:0000256" key="2">
    <source>
        <dbReference type="ARBA" id="ARBA00012483"/>
    </source>
</evidence>
<dbReference type="EC" id="2.3.2.27" evidence="2"/>
<keyword evidence="3" id="KW-0808">Transferase</keyword>
<dbReference type="GO" id="GO:0016567">
    <property type="term" value="P:protein ubiquitination"/>
    <property type="evidence" value="ECO:0007669"/>
    <property type="project" value="TreeGrafter"/>
</dbReference>
<dbReference type="PANTHER" id="PTHR15710">
    <property type="entry name" value="E3 UBIQUITIN-PROTEIN LIGASE PRAJA"/>
    <property type="match status" value="1"/>
</dbReference>
<evidence type="ECO:0000313" key="11">
    <source>
        <dbReference type="EMBL" id="KAK4271984.1"/>
    </source>
</evidence>
<evidence type="ECO:0000256" key="7">
    <source>
        <dbReference type="ARBA" id="ARBA00022833"/>
    </source>
</evidence>
<dbReference type="InterPro" id="IPR001841">
    <property type="entry name" value="Znf_RING"/>
</dbReference>
<evidence type="ECO:0000256" key="6">
    <source>
        <dbReference type="ARBA" id="ARBA00022786"/>
    </source>
</evidence>
<keyword evidence="7" id="KW-0862">Zinc</keyword>
<dbReference type="Gene3D" id="3.30.40.10">
    <property type="entry name" value="Zinc/RING finger domain, C3HC4 (zinc finger)"/>
    <property type="match status" value="1"/>
</dbReference>
<keyword evidence="4" id="KW-0479">Metal-binding</keyword>
<dbReference type="Proteomes" id="UP001293593">
    <property type="component" value="Unassembled WGS sequence"/>
</dbReference>
<keyword evidence="5 8" id="KW-0863">Zinc-finger</keyword>
<dbReference type="SUPFAM" id="SSF57850">
    <property type="entry name" value="RING/U-box"/>
    <property type="match status" value="1"/>
</dbReference>
<comment type="caution">
    <text evidence="11">The sequence shown here is derived from an EMBL/GenBank/DDBJ whole genome shotgun (WGS) entry which is preliminary data.</text>
</comment>
<sequence>MSSPTDSPESSSSSPTADELEDHQIRRLTLLLPSIFRLAAHRRHNQLHDEDSINDLPPRVILFNPATRATGMIDRSIDLASLLEEVSTKPGLLPASKDSMAAMPTVVITEEEDYDQCAICLEDYVTGEEAREMPCKHWFHPRCIDKWLGIHGVCPVCRFPMPVDIELDGGETTEGS</sequence>
<dbReference type="InterPro" id="IPR013083">
    <property type="entry name" value="Znf_RING/FYVE/PHD"/>
</dbReference>
<dbReference type="GO" id="GO:0061630">
    <property type="term" value="F:ubiquitin protein ligase activity"/>
    <property type="evidence" value="ECO:0007669"/>
    <property type="project" value="UniProtKB-EC"/>
</dbReference>
<comment type="catalytic activity">
    <reaction evidence="1">
        <text>S-ubiquitinyl-[E2 ubiquitin-conjugating enzyme]-L-cysteine + [acceptor protein]-L-lysine = [E2 ubiquitin-conjugating enzyme]-L-cysteine + N(6)-ubiquitinyl-[acceptor protein]-L-lysine.</text>
        <dbReference type="EC" id="2.3.2.27"/>
    </reaction>
</comment>
<dbReference type="AlphaFoldDB" id="A0AAE1KDC0"/>
<dbReference type="PROSITE" id="PS50089">
    <property type="entry name" value="ZF_RING_2"/>
    <property type="match status" value="1"/>
</dbReference>
<dbReference type="Pfam" id="PF13639">
    <property type="entry name" value="zf-RING_2"/>
    <property type="match status" value="1"/>
</dbReference>
<feature type="region of interest" description="Disordered" evidence="9">
    <location>
        <begin position="1"/>
        <end position="21"/>
    </location>
</feature>
<evidence type="ECO:0000259" key="10">
    <source>
        <dbReference type="PROSITE" id="PS50089"/>
    </source>
</evidence>
<gene>
    <name evidence="11" type="ORF">QN277_020597</name>
</gene>
<dbReference type="EMBL" id="JAWXYG010000005">
    <property type="protein sequence ID" value="KAK4271984.1"/>
    <property type="molecule type" value="Genomic_DNA"/>
</dbReference>
<evidence type="ECO:0000256" key="1">
    <source>
        <dbReference type="ARBA" id="ARBA00000900"/>
    </source>
</evidence>
<feature type="compositionally biased region" description="Low complexity" evidence="9">
    <location>
        <begin position="1"/>
        <end position="17"/>
    </location>
</feature>
<proteinExistence type="predicted"/>
<evidence type="ECO:0000313" key="12">
    <source>
        <dbReference type="Proteomes" id="UP001293593"/>
    </source>
</evidence>
<evidence type="ECO:0000256" key="3">
    <source>
        <dbReference type="ARBA" id="ARBA00022679"/>
    </source>
</evidence>
<keyword evidence="6" id="KW-0833">Ubl conjugation pathway</keyword>
<evidence type="ECO:0000256" key="5">
    <source>
        <dbReference type="ARBA" id="ARBA00022771"/>
    </source>
</evidence>
<name>A0AAE1KDC0_9FABA</name>
<dbReference type="FunFam" id="3.30.40.10:FF:000127">
    <property type="entry name" value="E3 ubiquitin-protein ligase RNF181"/>
    <property type="match status" value="1"/>
</dbReference>
<evidence type="ECO:0000256" key="8">
    <source>
        <dbReference type="PROSITE-ProRule" id="PRU00175"/>
    </source>
</evidence>
<feature type="domain" description="RING-type" evidence="10">
    <location>
        <begin position="117"/>
        <end position="158"/>
    </location>
</feature>
<dbReference type="GO" id="GO:0005737">
    <property type="term" value="C:cytoplasm"/>
    <property type="evidence" value="ECO:0007669"/>
    <property type="project" value="TreeGrafter"/>
</dbReference>
<keyword evidence="12" id="KW-1185">Reference proteome</keyword>
<accession>A0AAE1KDC0</accession>
<evidence type="ECO:0000256" key="9">
    <source>
        <dbReference type="SAM" id="MobiDB-lite"/>
    </source>
</evidence>
<reference evidence="11" key="1">
    <citation type="submission" date="2023-10" db="EMBL/GenBank/DDBJ databases">
        <title>Chromosome-level genome of the transformable northern wattle, Acacia crassicarpa.</title>
        <authorList>
            <person name="Massaro I."/>
            <person name="Sinha N.R."/>
            <person name="Poethig S."/>
            <person name="Leichty A.R."/>
        </authorList>
    </citation>
    <scope>NUCLEOTIDE SEQUENCE</scope>
    <source>
        <strain evidence="11">Acra3RX</strain>
        <tissue evidence="11">Leaf</tissue>
    </source>
</reference>
<dbReference type="SMART" id="SM00184">
    <property type="entry name" value="RING"/>
    <property type="match status" value="1"/>
</dbReference>
<dbReference type="GO" id="GO:0008270">
    <property type="term" value="F:zinc ion binding"/>
    <property type="evidence" value="ECO:0007669"/>
    <property type="project" value="UniProtKB-KW"/>
</dbReference>